<proteinExistence type="predicted"/>
<evidence type="ECO:0000313" key="2">
    <source>
        <dbReference type="Proteomes" id="UP001208567"/>
    </source>
</evidence>
<reference evidence="1 2" key="1">
    <citation type="journal article" date="2024" name="Int. J. Syst. Evol. Microbiol.">
        <title>Clostridium omnivorum sp. nov., isolated from anoxic soil under the treatment of reductive soil disinfestation.</title>
        <authorList>
            <person name="Ueki A."/>
            <person name="Tonouchi A."/>
            <person name="Kaku N."/>
            <person name="Honma S."/>
            <person name="Ueki K."/>
        </authorList>
    </citation>
    <scope>NUCLEOTIDE SEQUENCE [LARGE SCALE GENOMIC DNA]</scope>
    <source>
        <strain evidence="1 2">E14</strain>
    </source>
</reference>
<comment type="caution">
    <text evidence="1">The sequence shown here is derived from an EMBL/GenBank/DDBJ whole genome shotgun (WGS) entry which is preliminary data.</text>
</comment>
<organism evidence="1 2">
    <name type="scientific">Clostridium omnivorum</name>
    <dbReference type="NCBI Taxonomy" id="1604902"/>
    <lineage>
        <taxon>Bacteria</taxon>
        <taxon>Bacillati</taxon>
        <taxon>Bacillota</taxon>
        <taxon>Clostridia</taxon>
        <taxon>Eubacteriales</taxon>
        <taxon>Clostridiaceae</taxon>
        <taxon>Clostridium</taxon>
    </lineage>
</organism>
<protein>
    <submittedName>
        <fullName evidence="1">Uncharacterized protein</fullName>
    </submittedName>
</protein>
<evidence type="ECO:0000313" key="1">
    <source>
        <dbReference type="EMBL" id="GLC29928.1"/>
    </source>
</evidence>
<dbReference type="Proteomes" id="UP001208567">
    <property type="component" value="Unassembled WGS sequence"/>
</dbReference>
<keyword evidence="2" id="KW-1185">Reference proteome</keyword>
<dbReference type="EMBL" id="BRXR01000001">
    <property type="protein sequence ID" value="GLC29928.1"/>
    <property type="molecule type" value="Genomic_DNA"/>
</dbReference>
<name>A0ABQ5N3W5_9CLOT</name>
<accession>A0ABQ5N3W5</accession>
<dbReference type="RefSeq" id="WP_264849202.1">
    <property type="nucleotide sequence ID" value="NZ_BRXR01000001.1"/>
</dbReference>
<gene>
    <name evidence="1" type="ORF">bsdE14_13380</name>
</gene>
<sequence>MSEYRLDITGMIGLSDYSNIHDYMGVIGSEDQLVITIGPGDVDNAQIVTDMLQRNNFEISTKGGHDDGRFYISAYRRK</sequence>